<reference evidence="2 3" key="1">
    <citation type="journal article" date="2021" name="Nat. Plants">
        <title>The Taxus genome provides insights into paclitaxel biosynthesis.</title>
        <authorList>
            <person name="Xiong X."/>
            <person name="Gou J."/>
            <person name="Liao Q."/>
            <person name="Li Y."/>
            <person name="Zhou Q."/>
            <person name="Bi G."/>
            <person name="Li C."/>
            <person name="Du R."/>
            <person name="Wang X."/>
            <person name="Sun T."/>
            <person name="Guo L."/>
            <person name="Liang H."/>
            <person name="Lu P."/>
            <person name="Wu Y."/>
            <person name="Zhang Z."/>
            <person name="Ro D.K."/>
            <person name="Shang Y."/>
            <person name="Huang S."/>
            <person name="Yan J."/>
        </authorList>
    </citation>
    <scope>NUCLEOTIDE SEQUENCE [LARGE SCALE GENOMIC DNA]</scope>
    <source>
        <strain evidence="2">Ta-2019</strain>
    </source>
</reference>
<keyword evidence="3" id="KW-1185">Reference proteome</keyword>
<feature type="region of interest" description="Disordered" evidence="1">
    <location>
        <begin position="65"/>
        <end position="93"/>
    </location>
</feature>
<evidence type="ECO:0000256" key="1">
    <source>
        <dbReference type="SAM" id="MobiDB-lite"/>
    </source>
</evidence>
<evidence type="ECO:0000313" key="2">
    <source>
        <dbReference type="EMBL" id="KAH9292756.1"/>
    </source>
</evidence>
<name>A0AA38C5F0_TAXCH</name>
<gene>
    <name evidence="2" type="ORF">KI387_042058</name>
</gene>
<sequence>KTHVNIVESTSVSSRISKNTPSLSLKLPKRWKSLRMDHKSVACVHCSASSIQVTYSALNVRCSAEQQSQSQSQSSPTQTIQRQSSPIANAPIQ</sequence>
<feature type="non-terminal residue" evidence="2">
    <location>
        <position position="93"/>
    </location>
</feature>
<feature type="compositionally biased region" description="Low complexity" evidence="1">
    <location>
        <begin position="65"/>
        <end position="85"/>
    </location>
</feature>
<dbReference type="AlphaFoldDB" id="A0AA38C5F0"/>
<protein>
    <submittedName>
        <fullName evidence="2">Uncharacterized protein</fullName>
    </submittedName>
</protein>
<comment type="caution">
    <text evidence="2">The sequence shown here is derived from an EMBL/GenBank/DDBJ whole genome shotgun (WGS) entry which is preliminary data.</text>
</comment>
<evidence type="ECO:0000313" key="3">
    <source>
        <dbReference type="Proteomes" id="UP000824469"/>
    </source>
</evidence>
<organism evidence="2 3">
    <name type="scientific">Taxus chinensis</name>
    <name type="common">Chinese yew</name>
    <name type="synonym">Taxus wallichiana var. chinensis</name>
    <dbReference type="NCBI Taxonomy" id="29808"/>
    <lineage>
        <taxon>Eukaryota</taxon>
        <taxon>Viridiplantae</taxon>
        <taxon>Streptophyta</taxon>
        <taxon>Embryophyta</taxon>
        <taxon>Tracheophyta</taxon>
        <taxon>Spermatophyta</taxon>
        <taxon>Pinopsida</taxon>
        <taxon>Pinidae</taxon>
        <taxon>Conifers II</taxon>
        <taxon>Cupressales</taxon>
        <taxon>Taxaceae</taxon>
        <taxon>Taxus</taxon>
    </lineage>
</organism>
<dbReference type="EMBL" id="JAHRHJ020002375">
    <property type="protein sequence ID" value="KAH9292756.1"/>
    <property type="molecule type" value="Genomic_DNA"/>
</dbReference>
<accession>A0AA38C5F0</accession>
<proteinExistence type="predicted"/>
<feature type="non-terminal residue" evidence="2">
    <location>
        <position position="1"/>
    </location>
</feature>
<dbReference type="Proteomes" id="UP000824469">
    <property type="component" value="Unassembled WGS sequence"/>
</dbReference>